<keyword evidence="1" id="KW-1133">Transmembrane helix</keyword>
<evidence type="ECO:0008006" key="4">
    <source>
        <dbReference type="Google" id="ProtNLM"/>
    </source>
</evidence>
<feature type="transmembrane region" description="Helical" evidence="1">
    <location>
        <begin position="5"/>
        <end position="22"/>
    </location>
</feature>
<dbReference type="Proteomes" id="UP000231157">
    <property type="component" value="Unassembled WGS sequence"/>
</dbReference>
<organism evidence="2 3">
    <name type="scientific">Candidatus Harrisonbacteria bacterium CG10_big_fil_rev_8_21_14_0_10_40_38</name>
    <dbReference type="NCBI Taxonomy" id="1974583"/>
    <lineage>
        <taxon>Bacteria</taxon>
        <taxon>Candidatus Harrisoniibacteriota</taxon>
    </lineage>
</organism>
<dbReference type="AlphaFoldDB" id="A0A2H0USP6"/>
<evidence type="ECO:0000313" key="3">
    <source>
        <dbReference type="Proteomes" id="UP000231157"/>
    </source>
</evidence>
<proteinExistence type="predicted"/>
<reference evidence="3" key="1">
    <citation type="submission" date="2017-09" db="EMBL/GenBank/DDBJ databases">
        <title>Depth-based differentiation of microbial function through sediment-hosted aquifers and enrichment of novel symbionts in the deep terrestrial subsurface.</title>
        <authorList>
            <person name="Probst A.J."/>
            <person name="Ladd B."/>
            <person name="Jarett J.K."/>
            <person name="Geller-Mcgrath D.E."/>
            <person name="Sieber C.M.K."/>
            <person name="Emerson J.B."/>
            <person name="Anantharaman K."/>
            <person name="Thomas B.C."/>
            <person name="Malmstrom R."/>
            <person name="Stieglmeier M."/>
            <person name="Klingl A."/>
            <person name="Woyke T."/>
            <person name="Ryan C.M."/>
            <person name="Banfield J.F."/>
        </authorList>
    </citation>
    <scope>NUCLEOTIDE SEQUENCE [LARGE SCALE GENOMIC DNA]</scope>
</reference>
<evidence type="ECO:0000313" key="2">
    <source>
        <dbReference type="EMBL" id="PIR89411.1"/>
    </source>
</evidence>
<gene>
    <name evidence="2" type="ORF">COU07_00735</name>
</gene>
<keyword evidence="1" id="KW-0812">Transmembrane</keyword>
<protein>
    <recommendedName>
        <fullName evidence="4">Carboxypeptidase regulatory-like domain-containing protein</fullName>
    </recommendedName>
</protein>
<name>A0A2H0USP6_9BACT</name>
<dbReference type="EMBL" id="PFAZ01000001">
    <property type="protein sequence ID" value="PIR89411.1"/>
    <property type="molecule type" value="Genomic_DNA"/>
</dbReference>
<accession>A0A2H0USP6</accession>
<evidence type="ECO:0000256" key="1">
    <source>
        <dbReference type="SAM" id="Phobius"/>
    </source>
</evidence>
<keyword evidence="1" id="KW-0472">Membrane</keyword>
<comment type="caution">
    <text evidence="2">The sequence shown here is derived from an EMBL/GenBank/DDBJ whole genome shotgun (WGS) entry which is preliminary data.</text>
</comment>
<sequence length="142" mass="15637">MNKFFIILFLVVVCGFLLYFFFPKQTVAPTSSLISVSGEIVLGPSCPVQRAGDETNCADEAYETSILVTGSISCVRDDSCYNFSQEIFSDYRGRFSIKLEPGRYVFTPAGGAVLPLCRPKEILVEEASPIDDLVLECDTGIR</sequence>